<evidence type="ECO:0000256" key="8">
    <source>
        <dbReference type="SAM" id="Phobius"/>
    </source>
</evidence>
<evidence type="ECO:0000256" key="5">
    <source>
        <dbReference type="ARBA" id="ARBA00022692"/>
    </source>
</evidence>
<dbReference type="Gene3D" id="1.20.1250.20">
    <property type="entry name" value="MFS general substrate transporter like domains"/>
    <property type="match status" value="1"/>
</dbReference>
<evidence type="ECO:0000256" key="1">
    <source>
        <dbReference type="ARBA" id="ARBA00004651"/>
    </source>
</evidence>
<evidence type="ECO:0000256" key="2">
    <source>
        <dbReference type="ARBA" id="ARBA00022448"/>
    </source>
</evidence>
<keyword evidence="6 8" id="KW-1133">Transmembrane helix</keyword>
<feature type="domain" description="Major facilitator superfamily (MFS) profile" evidence="9">
    <location>
        <begin position="4"/>
        <end position="431"/>
    </location>
</feature>
<dbReference type="RefSeq" id="XP_025405232.1">
    <property type="nucleotide sequence ID" value="XM_025549447.1"/>
</dbReference>
<dbReference type="InterPro" id="IPR036259">
    <property type="entry name" value="MFS_trans_sf"/>
</dbReference>
<dbReference type="OrthoDB" id="6611116at2759"/>
<dbReference type="GeneID" id="112679576"/>
<dbReference type="SUPFAM" id="SSF103473">
    <property type="entry name" value="MFS general substrate transporter"/>
    <property type="match status" value="1"/>
</dbReference>
<keyword evidence="2" id="KW-0813">Transport</keyword>
<evidence type="ECO:0000256" key="4">
    <source>
        <dbReference type="ARBA" id="ARBA00022597"/>
    </source>
</evidence>
<evidence type="ECO:0000256" key="6">
    <source>
        <dbReference type="ARBA" id="ARBA00022989"/>
    </source>
</evidence>
<dbReference type="PANTHER" id="PTHR48021:SF1">
    <property type="entry name" value="GH07001P-RELATED"/>
    <property type="match status" value="1"/>
</dbReference>
<evidence type="ECO:0000313" key="10">
    <source>
        <dbReference type="Proteomes" id="UP000694846"/>
    </source>
</evidence>
<protein>
    <submittedName>
        <fullName evidence="11">Facilitated trehalose transporter Tret1-like</fullName>
    </submittedName>
</protein>
<dbReference type="GO" id="GO:0005886">
    <property type="term" value="C:plasma membrane"/>
    <property type="evidence" value="ECO:0007669"/>
    <property type="project" value="UniProtKB-SubCell"/>
</dbReference>
<dbReference type="FunFam" id="1.20.1250.20:FF:000218">
    <property type="entry name" value="facilitated trehalose transporter Tret1"/>
    <property type="match status" value="1"/>
</dbReference>
<feature type="transmembrane region" description="Helical" evidence="8">
    <location>
        <begin position="409"/>
        <end position="427"/>
    </location>
</feature>
<feature type="transmembrane region" description="Helical" evidence="8">
    <location>
        <begin position="159"/>
        <end position="180"/>
    </location>
</feature>
<feature type="transmembrane region" description="Helical" evidence="8">
    <location>
        <begin position="239"/>
        <end position="262"/>
    </location>
</feature>
<gene>
    <name evidence="11" type="primary">LOC112679576</name>
</gene>
<name>A0A8B8F4J7_9HEMI</name>
<dbReference type="PROSITE" id="PS50850">
    <property type="entry name" value="MFS"/>
    <property type="match status" value="1"/>
</dbReference>
<keyword evidence="10" id="KW-1185">Reference proteome</keyword>
<keyword evidence="4" id="KW-0762">Sugar transport</keyword>
<organism evidence="10 11">
    <name type="scientific">Sipha flava</name>
    <name type="common">yellow sugarcane aphid</name>
    <dbReference type="NCBI Taxonomy" id="143950"/>
    <lineage>
        <taxon>Eukaryota</taxon>
        <taxon>Metazoa</taxon>
        <taxon>Ecdysozoa</taxon>
        <taxon>Arthropoda</taxon>
        <taxon>Hexapoda</taxon>
        <taxon>Insecta</taxon>
        <taxon>Pterygota</taxon>
        <taxon>Neoptera</taxon>
        <taxon>Paraneoptera</taxon>
        <taxon>Hemiptera</taxon>
        <taxon>Sternorrhyncha</taxon>
        <taxon>Aphidomorpha</taxon>
        <taxon>Aphidoidea</taxon>
        <taxon>Aphididae</taxon>
        <taxon>Sipha</taxon>
    </lineage>
</organism>
<feature type="transmembrane region" description="Helical" evidence="8">
    <location>
        <begin position="102"/>
        <end position="123"/>
    </location>
</feature>
<dbReference type="InterPro" id="IPR050549">
    <property type="entry name" value="MFS_Trehalose_Transporter"/>
</dbReference>
<dbReference type="Proteomes" id="UP000694846">
    <property type="component" value="Unplaced"/>
</dbReference>
<feature type="transmembrane region" description="Helical" evidence="8">
    <location>
        <begin position="135"/>
        <end position="153"/>
    </location>
</feature>
<feature type="transmembrane region" description="Helical" evidence="8">
    <location>
        <begin position="340"/>
        <end position="365"/>
    </location>
</feature>
<evidence type="ECO:0000256" key="3">
    <source>
        <dbReference type="ARBA" id="ARBA00022475"/>
    </source>
</evidence>
<feature type="transmembrane region" description="Helical" evidence="8">
    <location>
        <begin position="9"/>
        <end position="28"/>
    </location>
</feature>
<sequence length="462" mass="49006">MHASTVRQILASFIITLSVLMSGTFFGWPSPVLHSGKVPANMTSAQESWMVTCIEIGNLLLPLPAGYLMDVVGRRTCLAVSAPLALAGWALIRLTSDVRCLYVARILHGCAMAVAYTVSPVYLGEIAGTDLRGSLSLFFQGMNSSGILFVYIVGWMVTYNALAVAMSAVPTSLIILLIFIPESPHYLSMKGDNDGALKSLSWLRSSDNAAELEHEVRSMATSSSGVGNADSLLKTSGRALAIVLVMGTCQIFSGISALEAYASTAFKGDSKSGVGDSGDGMMTADACAVMLGLVALSSDLLSAVIIDRFGRRPLLLVSCIGCSISHAAAAYGLYRGRHELLVLATLAGAMFFANTGIMPLVTTIVCEYFPTNKRAQANGITQLVMTIASLVSLKIYQPIADVYGVHMNFALFAVVSVFSAAFVYRFIPETKGKTFKEIEMIFSEKKIAADSDGGGGHVLCCC</sequence>
<feature type="transmembrane region" description="Helical" evidence="8">
    <location>
        <begin position="313"/>
        <end position="334"/>
    </location>
</feature>
<evidence type="ECO:0000259" key="9">
    <source>
        <dbReference type="PROSITE" id="PS50850"/>
    </source>
</evidence>
<reference evidence="11" key="1">
    <citation type="submission" date="2025-08" db="UniProtKB">
        <authorList>
            <consortium name="RefSeq"/>
        </authorList>
    </citation>
    <scope>IDENTIFICATION</scope>
    <source>
        <tissue evidence="11">Whole body</tissue>
    </source>
</reference>
<evidence type="ECO:0000313" key="11">
    <source>
        <dbReference type="RefSeq" id="XP_025405232.1"/>
    </source>
</evidence>
<keyword evidence="5 8" id="KW-0812">Transmembrane</keyword>
<dbReference type="PANTHER" id="PTHR48021">
    <property type="match status" value="1"/>
</dbReference>
<proteinExistence type="predicted"/>
<feature type="transmembrane region" description="Helical" evidence="8">
    <location>
        <begin position="377"/>
        <end position="397"/>
    </location>
</feature>
<dbReference type="PROSITE" id="PS00216">
    <property type="entry name" value="SUGAR_TRANSPORT_1"/>
    <property type="match status" value="2"/>
</dbReference>
<feature type="transmembrane region" description="Helical" evidence="8">
    <location>
        <begin position="76"/>
        <end position="96"/>
    </location>
</feature>
<accession>A0A8B8F4J7</accession>
<evidence type="ECO:0000256" key="7">
    <source>
        <dbReference type="ARBA" id="ARBA00023136"/>
    </source>
</evidence>
<dbReference type="InterPro" id="IPR005828">
    <property type="entry name" value="MFS_sugar_transport-like"/>
</dbReference>
<dbReference type="Pfam" id="PF00083">
    <property type="entry name" value="Sugar_tr"/>
    <property type="match status" value="1"/>
</dbReference>
<keyword evidence="3" id="KW-1003">Cell membrane</keyword>
<dbReference type="InterPro" id="IPR020846">
    <property type="entry name" value="MFS_dom"/>
</dbReference>
<dbReference type="GO" id="GO:0022857">
    <property type="term" value="F:transmembrane transporter activity"/>
    <property type="evidence" value="ECO:0007669"/>
    <property type="project" value="InterPro"/>
</dbReference>
<dbReference type="AlphaFoldDB" id="A0A8B8F4J7"/>
<dbReference type="InterPro" id="IPR005829">
    <property type="entry name" value="Sugar_transporter_CS"/>
</dbReference>
<keyword evidence="7 8" id="KW-0472">Membrane</keyword>
<comment type="subcellular location">
    <subcellularLocation>
        <location evidence="1">Cell membrane</location>
        <topology evidence="1">Multi-pass membrane protein</topology>
    </subcellularLocation>
</comment>